<sequence>MDFQRRLLDVSKALSTEDVKALAFLCTDLLRRTLNPADSANELFVRLQEQDLLSEERPQLLTELLVTLRRSRLVSELNLSNRGAAASGLVTPYRKLLYELSEEITDEGLGEMKFLLRNTLKRRALEDNCTTLDVFLEMERTDHLSDSNLDELKEMLQVICPVLREKIEQFKAQQVCETHHIAQESKEPMCSSLISNQGSLSPCLELNPPGNHHSVTCADDDNDNVVEQFSSLRTGTEPFTRSTIGSDALPASSTEEEILVSTESKRKKTEGLQSYAMNAATRGVCLIINNYNFKKTGILSNREGTKIDEECLVKVFTWLGFKTEVHHDCTSGQIKNLVQDLGRRDHSAMDSVVCCILSHGKEGSVLGVDGIPVEFTDLREPLKGYNCYSLAKKPKMFFIQACQGTDNQRPVWVEADGPADSSVCCDAVKVKPIPADADFLFAMSTVPSCVSFRDKTAGTWFMQSLCKNLVDMVPRGSDLVSILTKVNADVSRMTDSCGVRKQMPQPQFTLTKLVVFPLPKAAPPNLPFV</sequence>
<dbReference type="CDD" id="cd08334">
    <property type="entry name" value="DED_Caspase_8_10_r2"/>
    <property type="match status" value="1"/>
</dbReference>
<feature type="domain" description="Caspase family p10" evidence="18">
    <location>
        <begin position="429"/>
        <end position="516"/>
    </location>
</feature>
<accession>A0A6P7LFV0</accession>
<dbReference type="PRINTS" id="PR00376">
    <property type="entry name" value="IL1BCENZYME"/>
</dbReference>
<comment type="similarity">
    <text evidence="3 16">Belongs to the peptidase C14A family.</text>
</comment>
<dbReference type="Gene3D" id="1.10.533.10">
    <property type="entry name" value="Death Domain, Fas"/>
    <property type="match status" value="2"/>
</dbReference>
<evidence type="ECO:0000256" key="16">
    <source>
        <dbReference type="RuleBase" id="RU003971"/>
    </source>
</evidence>
<dbReference type="InterPro" id="IPR029030">
    <property type="entry name" value="Caspase-like_dom_sf"/>
</dbReference>
<dbReference type="InterPro" id="IPR011600">
    <property type="entry name" value="Pept_C14_caspase"/>
</dbReference>
<keyword evidence="11" id="KW-0865">Zymogen</keyword>
<keyword evidence="12" id="KW-0539">Nucleus</keyword>
<keyword evidence="9" id="KW-0378">Hydrolase</keyword>
<dbReference type="PROSITE" id="PS01121">
    <property type="entry name" value="CASPASE_HIS"/>
    <property type="match status" value="1"/>
</dbReference>
<dbReference type="InterPro" id="IPR015917">
    <property type="entry name" value="Pept_C14A"/>
</dbReference>
<evidence type="ECO:0000256" key="7">
    <source>
        <dbReference type="ARBA" id="ARBA00022703"/>
    </source>
</evidence>
<organism evidence="20 21">
    <name type="scientific">Betta splendens</name>
    <name type="common">Siamese fighting fish</name>
    <dbReference type="NCBI Taxonomy" id="158456"/>
    <lineage>
        <taxon>Eukaryota</taxon>
        <taxon>Metazoa</taxon>
        <taxon>Chordata</taxon>
        <taxon>Craniata</taxon>
        <taxon>Vertebrata</taxon>
        <taxon>Euteleostomi</taxon>
        <taxon>Actinopterygii</taxon>
        <taxon>Neopterygii</taxon>
        <taxon>Teleostei</taxon>
        <taxon>Neoteleostei</taxon>
        <taxon>Acanthomorphata</taxon>
        <taxon>Anabantaria</taxon>
        <taxon>Anabantiformes</taxon>
        <taxon>Anabantoidei</taxon>
        <taxon>Osphronemidae</taxon>
        <taxon>Betta</taxon>
    </lineage>
</organism>
<dbReference type="PROSITE" id="PS50168">
    <property type="entry name" value="DED"/>
    <property type="match status" value="2"/>
</dbReference>
<protein>
    <recommendedName>
        <fullName evidence="15">Caspase-8</fullName>
        <ecNumber evidence="14">3.4.22.61</ecNumber>
    </recommendedName>
</protein>
<dbReference type="InterPro" id="IPR001309">
    <property type="entry name" value="Pept_C14_p20"/>
</dbReference>
<feature type="domain" description="DED" evidence="17">
    <location>
        <begin position="92"/>
        <end position="159"/>
    </location>
</feature>
<evidence type="ECO:0000256" key="11">
    <source>
        <dbReference type="ARBA" id="ARBA00023145"/>
    </source>
</evidence>
<evidence type="ECO:0000256" key="10">
    <source>
        <dbReference type="ARBA" id="ARBA00022807"/>
    </source>
</evidence>
<dbReference type="Proteomes" id="UP000515150">
    <property type="component" value="Chromosome 21"/>
</dbReference>
<comment type="subcellular location">
    <subcellularLocation>
        <location evidence="2">Cytoplasm</location>
    </subcellularLocation>
    <subcellularLocation>
        <location evidence="1">Nucleus</location>
    </subcellularLocation>
</comment>
<gene>
    <name evidence="21 22" type="primary">casp10</name>
</gene>
<evidence type="ECO:0000259" key="18">
    <source>
        <dbReference type="PROSITE" id="PS50207"/>
    </source>
</evidence>
<dbReference type="PROSITE" id="PS50208">
    <property type="entry name" value="CASPASE_P20"/>
    <property type="match status" value="1"/>
</dbReference>
<evidence type="ECO:0000256" key="2">
    <source>
        <dbReference type="ARBA" id="ARBA00004496"/>
    </source>
</evidence>
<dbReference type="GO" id="GO:0006915">
    <property type="term" value="P:apoptotic process"/>
    <property type="evidence" value="ECO:0007669"/>
    <property type="project" value="UniProtKB-KW"/>
</dbReference>
<dbReference type="RefSeq" id="XP_028993498.1">
    <property type="nucleotide sequence ID" value="XM_029137665.3"/>
</dbReference>
<evidence type="ECO:0000313" key="20">
    <source>
        <dbReference type="Proteomes" id="UP000515150"/>
    </source>
</evidence>
<evidence type="ECO:0000313" key="21">
    <source>
        <dbReference type="RefSeq" id="XP_028993496.1"/>
    </source>
</evidence>
<evidence type="ECO:0000256" key="4">
    <source>
        <dbReference type="ARBA" id="ARBA00022490"/>
    </source>
</evidence>
<keyword evidence="8" id="KW-0677">Repeat</keyword>
<dbReference type="RefSeq" id="XP_028993496.1">
    <property type="nucleotide sequence ID" value="XM_029137663.3"/>
</dbReference>
<feature type="domain" description="Caspase family p20" evidence="19">
    <location>
        <begin position="281"/>
        <end position="406"/>
    </location>
</feature>
<dbReference type="CDD" id="cd08792">
    <property type="entry name" value="DED_Caspase_8_10_r1"/>
    <property type="match status" value="1"/>
</dbReference>
<dbReference type="GO" id="GO:0032991">
    <property type="term" value="C:protein-containing complex"/>
    <property type="evidence" value="ECO:0007669"/>
    <property type="project" value="UniProtKB-ARBA"/>
</dbReference>
<dbReference type="FunFam" id="3.40.50.1460:FF:000008">
    <property type="entry name" value="caspase-8 isoform X1"/>
    <property type="match status" value="1"/>
</dbReference>
<dbReference type="SMART" id="SM00031">
    <property type="entry name" value="DED"/>
    <property type="match status" value="2"/>
</dbReference>
<comment type="catalytic activity">
    <reaction evidence="13">
        <text>Strict requirement for Asp at position P1 and has a preferred cleavage sequence of (Leu/Asp/Val)-Glu-Thr-Asp-|-(Gly/Ser/Ala).</text>
        <dbReference type="EC" id="3.4.22.61"/>
    </reaction>
</comment>
<dbReference type="InterPro" id="IPR011029">
    <property type="entry name" value="DEATH-like_dom_sf"/>
</dbReference>
<proteinExistence type="inferred from homology"/>
<evidence type="ECO:0000256" key="3">
    <source>
        <dbReference type="ARBA" id="ARBA00010134"/>
    </source>
</evidence>
<dbReference type="GO" id="GO:0005737">
    <property type="term" value="C:cytoplasm"/>
    <property type="evidence" value="ECO:0007669"/>
    <property type="project" value="UniProtKB-SubCell"/>
</dbReference>
<dbReference type="CTD" id="843"/>
<keyword evidence="5" id="KW-0597">Phosphoprotein</keyword>
<dbReference type="FunFam" id="1.10.533.10:FF:000016">
    <property type="entry name" value="CASP8 and FADD-like apoptosis regulator"/>
    <property type="match status" value="1"/>
</dbReference>
<dbReference type="AlphaFoldDB" id="A0A6P7LFV0"/>
<dbReference type="KEGG" id="bspl:114847689"/>
<evidence type="ECO:0000256" key="14">
    <source>
        <dbReference type="ARBA" id="ARBA00066479"/>
    </source>
</evidence>
<feature type="domain" description="DED" evidence="17">
    <location>
        <begin position="2"/>
        <end position="79"/>
    </location>
</feature>
<evidence type="ECO:0000256" key="12">
    <source>
        <dbReference type="ARBA" id="ARBA00023242"/>
    </source>
</evidence>
<evidence type="ECO:0000256" key="1">
    <source>
        <dbReference type="ARBA" id="ARBA00004123"/>
    </source>
</evidence>
<name>A0A6P7LFV0_BETSP</name>
<dbReference type="GeneID" id="114847689"/>
<keyword evidence="4" id="KW-0963">Cytoplasm</keyword>
<dbReference type="GO" id="GO:0005886">
    <property type="term" value="C:plasma membrane"/>
    <property type="evidence" value="ECO:0007669"/>
    <property type="project" value="UniProtKB-ARBA"/>
</dbReference>
<dbReference type="GO" id="GO:0051604">
    <property type="term" value="P:protein maturation"/>
    <property type="evidence" value="ECO:0007669"/>
    <property type="project" value="UniProtKB-ARBA"/>
</dbReference>
<keyword evidence="10" id="KW-0788">Thiol protease</keyword>
<dbReference type="GeneTree" id="ENSGT00940000160994"/>
<dbReference type="SUPFAM" id="SSF52129">
    <property type="entry name" value="Caspase-like"/>
    <property type="match status" value="1"/>
</dbReference>
<evidence type="ECO:0000256" key="9">
    <source>
        <dbReference type="ARBA" id="ARBA00022801"/>
    </source>
</evidence>
<dbReference type="EC" id="3.4.22.61" evidence="14"/>
<evidence type="ECO:0000259" key="17">
    <source>
        <dbReference type="PROSITE" id="PS50168"/>
    </source>
</evidence>
<evidence type="ECO:0000256" key="5">
    <source>
        <dbReference type="ARBA" id="ARBA00022553"/>
    </source>
</evidence>
<evidence type="ECO:0000313" key="22">
    <source>
        <dbReference type="RefSeq" id="XP_028993498.1"/>
    </source>
</evidence>
<dbReference type="InterPro" id="IPR002138">
    <property type="entry name" value="Pept_C14_p10"/>
</dbReference>
<dbReference type="PANTHER" id="PTHR48169">
    <property type="entry name" value="DED DOMAIN-CONTAINING PROTEIN"/>
    <property type="match status" value="1"/>
</dbReference>
<reference evidence="21 22" key="1">
    <citation type="submission" date="2025-04" db="UniProtKB">
        <authorList>
            <consortium name="RefSeq"/>
        </authorList>
    </citation>
    <scope>IDENTIFICATION</scope>
</reference>
<evidence type="ECO:0000256" key="13">
    <source>
        <dbReference type="ARBA" id="ARBA00051626"/>
    </source>
</evidence>
<evidence type="ECO:0000256" key="6">
    <source>
        <dbReference type="ARBA" id="ARBA00022670"/>
    </source>
</evidence>
<dbReference type="InterPro" id="IPR001875">
    <property type="entry name" value="DED_dom"/>
</dbReference>
<dbReference type="GO" id="GO:0004197">
    <property type="term" value="F:cysteine-type endopeptidase activity"/>
    <property type="evidence" value="ECO:0007669"/>
    <property type="project" value="InterPro"/>
</dbReference>
<keyword evidence="7" id="KW-0053">Apoptosis</keyword>
<evidence type="ECO:0000259" key="19">
    <source>
        <dbReference type="PROSITE" id="PS50208"/>
    </source>
</evidence>
<dbReference type="PANTHER" id="PTHR48169:SF7">
    <property type="entry name" value="CASPASE 10"/>
    <property type="match status" value="1"/>
</dbReference>
<keyword evidence="20" id="KW-1185">Reference proteome</keyword>
<dbReference type="OrthoDB" id="6114029at2759"/>
<dbReference type="SUPFAM" id="SSF47986">
    <property type="entry name" value="DEATH domain"/>
    <property type="match status" value="2"/>
</dbReference>
<dbReference type="CDD" id="cd00032">
    <property type="entry name" value="CASc"/>
    <property type="match status" value="1"/>
</dbReference>
<evidence type="ECO:0000256" key="8">
    <source>
        <dbReference type="ARBA" id="ARBA00022737"/>
    </source>
</evidence>
<dbReference type="PROSITE" id="PS01122">
    <property type="entry name" value="CASPASE_CYS"/>
    <property type="match status" value="1"/>
</dbReference>
<evidence type="ECO:0000256" key="15">
    <source>
        <dbReference type="ARBA" id="ARBA00068172"/>
    </source>
</evidence>
<keyword evidence="6" id="KW-0645">Protease</keyword>
<dbReference type="GO" id="GO:0043065">
    <property type="term" value="P:positive regulation of apoptotic process"/>
    <property type="evidence" value="ECO:0007669"/>
    <property type="project" value="UniProtKB-ARBA"/>
</dbReference>
<dbReference type="SMART" id="SM00115">
    <property type="entry name" value="CASc"/>
    <property type="match status" value="1"/>
</dbReference>
<dbReference type="GO" id="GO:0005634">
    <property type="term" value="C:nucleus"/>
    <property type="evidence" value="ECO:0007669"/>
    <property type="project" value="UniProtKB-SubCell"/>
</dbReference>
<dbReference type="Gene3D" id="3.40.50.1460">
    <property type="match status" value="1"/>
</dbReference>
<dbReference type="Pfam" id="PF00656">
    <property type="entry name" value="Peptidase_C14"/>
    <property type="match status" value="1"/>
</dbReference>
<dbReference type="GO" id="GO:0006508">
    <property type="term" value="P:proteolysis"/>
    <property type="evidence" value="ECO:0007669"/>
    <property type="project" value="UniProtKB-KW"/>
</dbReference>
<dbReference type="PROSITE" id="PS50207">
    <property type="entry name" value="CASPASE_P10"/>
    <property type="match status" value="1"/>
</dbReference>
<dbReference type="InterPro" id="IPR016129">
    <property type="entry name" value="Caspase_his_AS"/>
</dbReference>
<dbReference type="Pfam" id="PF01335">
    <property type="entry name" value="DED"/>
    <property type="match status" value="2"/>
</dbReference>
<dbReference type="InterPro" id="IPR033139">
    <property type="entry name" value="Caspase_cys_AS"/>
</dbReference>